<dbReference type="PANTHER" id="PTHR43179">
    <property type="entry name" value="RHAMNOSYLTRANSFERASE WBBL"/>
    <property type="match status" value="1"/>
</dbReference>
<dbReference type="EMBL" id="QXXQ01000009">
    <property type="protein sequence ID" value="RID90915.1"/>
    <property type="molecule type" value="Genomic_DNA"/>
</dbReference>
<keyword evidence="6" id="KW-1185">Reference proteome</keyword>
<protein>
    <submittedName>
        <fullName evidence="5">Glycosyltransferase</fullName>
    </submittedName>
</protein>
<evidence type="ECO:0000256" key="3">
    <source>
        <dbReference type="ARBA" id="ARBA00022679"/>
    </source>
</evidence>
<dbReference type="OrthoDB" id="7665907at2"/>
<dbReference type="InterPro" id="IPR001173">
    <property type="entry name" value="Glyco_trans_2-like"/>
</dbReference>
<proteinExistence type="inferred from homology"/>
<organism evidence="5 6">
    <name type="scientific">Gemmobacter lutimaris</name>
    <dbReference type="NCBI Taxonomy" id="2306023"/>
    <lineage>
        <taxon>Bacteria</taxon>
        <taxon>Pseudomonadati</taxon>
        <taxon>Pseudomonadota</taxon>
        <taxon>Alphaproteobacteria</taxon>
        <taxon>Rhodobacterales</taxon>
        <taxon>Paracoccaceae</taxon>
        <taxon>Gemmobacter</taxon>
    </lineage>
</organism>
<dbReference type="GO" id="GO:0016757">
    <property type="term" value="F:glycosyltransferase activity"/>
    <property type="evidence" value="ECO:0007669"/>
    <property type="project" value="UniProtKB-KW"/>
</dbReference>
<dbReference type="Proteomes" id="UP000266649">
    <property type="component" value="Unassembled WGS sequence"/>
</dbReference>
<dbReference type="SUPFAM" id="SSF53448">
    <property type="entry name" value="Nucleotide-diphospho-sugar transferases"/>
    <property type="match status" value="1"/>
</dbReference>
<dbReference type="Gene3D" id="3.90.550.10">
    <property type="entry name" value="Spore Coat Polysaccharide Biosynthesis Protein SpsA, Chain A"/>
    <property type="match status" value="1"/>
</dbReference>
<feature type="domain" description="Glycosyltransferase 2-like" evidence="4">
    <location>
        <begin position="17"/>
        <end position="131"/>
    </location>
</feature>
<comment type="similarity">
    <text evidence="1">Belongs to the glycosyltransferase 2 family.</text>
</comment>
<dbReference type="PANTHER" id="PTHR43179:SF12">
    <property type="entry name" value="GALACTOFURANOSYLTRANSFERASE GLFT2"/>
    <property type="match status" value="1"/>
</dbReference>
<reference evidence="5 6" key="1">
    <citation type="submission" date="2018-09" db="EMBL/GenBank/DDBJ databases">
        <title>Gemmobacter lutimaris sp. nov., a marine bacterium isolated from tidal flat.</title>
        <authorList>
            <person name="Lee D.W."/>
            <person name="Yoo Y."/>
            <person name="Kim J.-J."/>
            <person name="Kim B.S."/>
        </authorList>
    </citation>
    <scope>NUCLEOTIDE SEQUENCE [LARGE SCALE GENOMIC DNA]</scope>
    <source>
        <strain evidence="5 6">YJ-T1-11</strain>
    </source>
</reference>
<sequence>MYQLNVESRKPDNSLCAVVVTFNRFSQITKTVERLLAEPLDRLIVVDNGSTDGTREWLVDRGDARLDVLEMAENLGGAGGFEAGLRHAVAAYDPDWIVVMDDDARPVSGALEAFRASDTTGWDAVAAAVYYPDGRVCGMNRPVLNPFWHPSIFLRTVAGGGRAAFHLTDTDYEKDGPLPVDGGSFVGLFLSRRAIGLAGFPDGRLFVYAEDGLYSMAISRAGGRIGFFPGIRFEHDCSTISAKGQFTPVWKTYFYHRNLLLLYKQAAGLWFWPALAVVLPKWLLRGMAQGENRRTFLRLLGWAVRDGLTGRVGWRLDDLLAEMRRRGV</sequence>
<dbReference type="InterPro" id="IPR029044">
    <property type="entry name" value="Nucleotide-diphossugar_trans"/>
</dbReference>
<evidence type="ECO:0000256" key="1">
    <source>
        <dbReference type="ARBA" id="ARBA00006739"/>
    </source>
</evidence>
<dbReference type="RefSeq" id="WP_119135607.1">
    <property type="nucleotide sequence ID" value="NZ_QXXQ01000009.1"/>
</dbReference>
<name>A0A398BK82_9RHOB</name>
<keyword evidence="2" id="KW-0328">Glycosyltransferase</keyword>
<dbReference type="Pfam" id="PF00535">
    <property type="entry name" value="Glycos_transf_2"/>
    <property type="match status" value="1"/>
</dbReference>
<gene>
    <name evidence="5" type="ORF">D2N39_15075</name>
</gene>
<evidence type="ECO:0000313" key="5">
    <source>
        <dbReference type="EMBL" id="RID90915.1"/>
    </source>
</evidence>
<comment type="caution">
    <text evidence="5">The sequence shown here is derived from an EMBL/GenBank/DDBJ whole genome shotgun (WGS) entry which is preliminary data.</text>
</comment>
<evidence type="ECO:0000313" key="6">
    <source>
        <dbReference type="Proteomes" id="UP000266649"/>
    </source>
</evidence>
<evidence type="ECO:0000259" key="4">
    <source>
        <dbReference type="Pfam" id="PF00535"/>
    </source>
</evidence>
<keyword evidence="3 5" id="KW-0808">Transferase</keyword>
<dbReference type="AlphaFoldDB" id="A0A398BK82"/>
<accession>A0A398BK82</accession>
<evidence type="ECO:0000256" key="2">
    <source>
        <dbReference type="ARBA" id="ARBA00022676"/>
    </source>
</evidence>